<keyword evidence="5" id="KW-0255">Endonuclease</keyword>
<dbReference type="PANTHER" id="PTHR30408">
    <property type="entry name" value="TYPE-1 RESTRICTION ENZYME ECOKI SPECIFICITY PROTEIN"/>
    <property type="match status" value="1"/>
</dbReference>
<comment type="caution">
    <text evidence="5">The sequence shown here is derived from an EMBL/GenBank/DDBJ whole genome shotgun (WGS) entry which is preliminary data.</text>
</comment>
<dbReference type="EMBL" id="JABDSI010000042">
    <property type="protein sequence ID" value="NMW38739.1"/>
    <property type="molecule type" value="Genomic_DNA"/>
</dbReference>
<protein>
    <submittedName>
        <fullName evidence="5">Restriction endonuclease subunit S</fullName>
    </submittedName>
</protein>
<keyword evidence="5" id="KW-0540">Nuclease</keyword>
<name>A0A848QSP8_PHOVU</name>
<dbReference type="InterPro" id="IPR044946">
    <property type="entry name" value="Restrct_endonuc_typeI_TRD_sf"/>
</dbReference>
<dbReference type="SUPFAM" id="SSF116734">
    <property type="entry name" value="DNA methylase specificity domain"/>
    <property type="match status" value="2"/>
</dbReference>
<comment type="similarity">
    <text evidence="1">Belongs to the type-I restriction system S methylase family.</text>
</comment>
<evidence type="ECO:0000313" key="5">
    <source>
        <dbReference type="EMBL" id="NMW38739.1"/>
    </source>
</evidence>
<evidence type="ECO:0000256" key="2">
    <source>
        <dbReference type="ARBA" id="ARBA00022747"/>
    </source>
</evidence>
<organism evidence="5 6">
    <name type="scientific">Phocaeicola vulgatus</name>
    <name type="common">Bacteroides vulgatus</name>
    <dbReference type="NCBI Taxonomy" id="821"/>
    <lineage>
        <taxon>Bacteria</taxon>
        <taxon>Pseudomonadati</taxon>
        <taxon>Bacteroidota</taxon>
        <taxon>Bacteroidia</taxon>
        <taxon>Bacteroidales</taxon>
        <taxon>Bacteroidaceae</taxon>
        <taxon>Phocaeicola</taxon>
    </lineage>
</organism>
<evidence type="ECO:0000259" key="4">
    <source>
        <dbReference type="Pfam" id="PF01420"/>
    </source>
</evidence>
<dbReference type="GO" id="GO:0004519">
    <property type="term" value="F:endonuclease activity"/>
    <property type="evidence" value="ECO:0007669"/>
    <property type="project" value="UniProtKB-KW"/>
</dbReference>
<evidence type="ECO:0000313" key="6">
    <source>
        <dbReference type="Proteomes" id="UP000583639"/>
    </source>
</evidence>
<dbReference type="RefSeq" id="WP_172769753.1">
    <property type="nucleotide sequence ID" value="NZ_JABDSI010000042.1"/>
</dbReference>
<accession>A0A848QSP8</accession>
<dbReference type="AlphaFoldDB" id="A0A848QSP8"/>
<evidence type="ECO:0000256" key="3">
    <source>
        <dbReference type="ARBA" id="ARBA00023125"/>
    </source>
</evidence>
<dbReference type="Gene3D" id="3.90.220.20">
    <property type="entry name" value="DNA methylase specificity domains"/>
    <property type="match status" value="2"/>
</dbReference>
<feature type="domain" description="Type I restriction modification DNA specificity" evidence="4">
    <location>
        <begin position="226"/>
        <end position="375"/>
    </location>
</feature>
<keyword evidence="5" id="KW-0378">Hydrolase</keyword>
<keyword evidence="3" id="KW-0238">DNA-binding</keyword>
<dbReference type="Pfam" id="PF01420">
    <property type="entry name" value="Methylase_S"/>
    <property type="match status" value="2"/>
</dbReference>
<dbReference type="Proteomes" id="UP000583639">
    <property type="component" value="Unassembled WGS sequence"/>
</dbReference>
<dbReference type="InterPro" id="IPR000055">
    <property type="entry name" value="Restrct_endonuc_typeI_TRD"/>
</dbReference>
<feature type="domain" description="Type I restriction modification DNA specificity" evidence="4">
    <location>
        <begin position="3"/>
        <end position="184"/>
    </location>
</feature>
<gene>
    <name evidence="5" type="ORF">HKQ55_00685</name>
</gene>
<keyword evidence="2" id="KW-0680">Restriction system</keyword>
<dbReference type="GO" id="GO:0009307">
    <property type="term" value="P:DNA restriction-modification system"/>
    <property type="evidence" value="ECO:0007669"/>
    <property type="project" value="UniProtKB-KW"/>
</dbReference>
<evidence type="ECO:0000256" key="1">
    <source>
        <dbReference type="ARBA" id="ARBA00010923"/>
    </source>
</evidence>
<reference evidence="5 6" key="1">
    <citation type="submission" date="2020-04" db="EMBL/GenBank/DDBJ databases">
        <title>A novel gut-associated lysogenic phage, Bacteroides phage BV01, alters the host transcriptome and bile acid metabolism in Bacteroides vulgatus.</title>
        <authorList>
            <person name="Campbell D.E."/>
            <person name="Ly L."/>
            <person name="Ridlon J.M."/>
            <person name="Hsiao A."/>
            <person name="Degnan P.H."/>
        </authorList>
    </citation>
    <scope>NUCLEOTIDE SEQUENCE [LARGE SCALE GENOMIC DNA]</scope>
    <source>
        <strain evidence="5 6">VPI-BV8526</strain>
    </source>
</reference>
<dbReference type="PANTHER" id="PTHR30408:SF12">
    <property type="entry name" value="TYPE I RESTRICTION ENZYME MJAVIII SPECIFICITY SUBUNIT"/>
    <property type="match status" value="1"/>
</dbReference>
<dbReference type="GO" id="GO:0003677">
    <property type="term" value="F:DNA binding"/>
    <property type="evidence" value="ECO:0007669"/>
    <property type="project" value="UniProtKB-KW"/>
</dbReference>
<dbReference type="InterPro" id="IPR052021">
    <property type="entry name" value="Type-I_RS_S_subunit"/>
</dbReference>
<proteinExistence type="inferred from homology"/>
<sequence length="426" mass="48768">MELKKYKLGELLSKIENGAVIKQNKGAKGIPITRIETLSNGLFNRDKLGYADIEDPTLYSDYILEDNDLLMSHINSKEFVGRTVIYKKQANECIIHGMNLLRIKTNTKLLDPEFAYYYFQTDTIKKSLYNLRKDAIGQSSIAISDIKNMVVAIPSISIQKEIAFVLRCYDRKLDVNSVINQNLEAMAKQLYDYWFVQFDFPDENGRPYKSSGGEMVWNEKLKREIPKGWNVLKLGECCSFNKRTSSGYFNHSILYLDTSNITNNTIDELQFLNPLSDIIPSRARRLVQEGDIVYSTVRPNLKHFGIIMNPDYNMVVSTGFAVITANWSAYRYFIYQFLIQAATIENLSTIAQSAVSAYPSINTSDIENLDLVVPLDSMIEEYAKTACRLYLQIDANYKEMKSLTKQRDELLPLLMNGQVSVNSYRS</sequence>